<keyword evidence="4" id="KW-1133">Transmembrane helix</keyword>
<evidence type="ECO:0000256" key="3">
    <source>
        <dbReference type="SAM" id="Coils"/>
    </source>
</evidence>
<accession>A0ABY1Q6A9</accession>
<dbReference type="NCBIfam" id="TIGR00254">
    <property type="entry name" value="GGDEF"/>
    <property type="match status" value="1"/>
</dbReference>
<dbReference type="InterPro" id="IPR029787">
    <property type="entry name" value="Nucleotide_cyclase"/>
</dbReference>
<reference evidence="6 7" key="1">
    <citation type="submission" date="2017-05" db="EMBL/GenBank/DDBJ databases">
        <authorList>
            <person name="Varghese N."/>
            <person name="Submissions S."/>
        </authorList>
    </citation>
    <scope>NUCLEOTIDE SEQUENCE [LARGE SCALE GENOMIC DNA]</scope>
    <source>
        <strain evidence="6 7">DSM 26001</strain>
    </source>
</reference>
<evidence type="ECO:0000256" key="4">
    <source>
        <dbReference type="SAM" id="Phobius"/>
    </source>
</evidence>
<gene>
    <name evidence="6" type="ORF">SAMN06295970_107103</name>
</gene>
<dbReference type="PROSITE" id="PS50887">
    <property type="entry name" value="GGDEF"/>
    <property type="match status" value="1"/>
</dbReference>
<dbReference type="CDD" id="cd12915">
    <property type="entry name" value="PDC2_DGC_like"/>
    <property type="match status" value="1"/>
</dbReference>
<dbReference type="PANTHER" id="PTHR45138:SF9">
    <property type="entry name" value="DIGUANYLATE CYCLASE DGCM-RELATED"/>
    <property type="match status" value="1"/>
</dbReference>
<comment type="catalytic activity">
    <reaction evidence="2">
        <text>2 GTP = 3',3'-c-di-GMP + 2 diphosphate</text>
        <dbReference type="Rhea" id="RHEA:24898"/>
        <dbReference type="ChEBI" id="CHEBI:33019"/>
        <dbReference type="ChEBI" id="CHEBI:37565"/>
        <dbReference type="ChEBI" id="CHEBI:58805"/>
        <dbReference type="EC" id="2.7.7.65"/>
    </reaction>
</comment>
<evidence type="ECO:0000256" key="1">
    <source>
        <dbReference type="ARBA" id="ARBA00012528"/>
    </source>
</evidence>
<dbReference type="CDD" id="cd01949">
    <property type="entry name" value="GGDEF"/>
    <property type="match status" value="1"/>
</dbReference>
<dbReference type="CDD" id="cd12914">
    <property type="entry name" value="PDC1_DGC_like"/>
    <property type="match status" value="1"/>
</dbReference>
<dbReference type="Gene3D" id="3.30.70.270">
    <property type="match status" value="1"/>
</dbReference>
<dbReference type="PANTHER" id="PTHR45138">
    <property type="entry name" value="REGULATORY COMPONENTS OF SENSORY TRANSDUCTION SYSTEM"/>
    <property type="match status" value="1"/>
</dbReference>
<protein>
    <recommendedName>
        <fullName evidence="1">diguanylate cyclase</fullName>
        <ecNumber evidence="1">2.7.7.65</ecNumber>
    </recommendedName>
</protein>
<evidence type="ECO:0000256" key="2">
    <source>
        <dbReference type="ARBA" id="ARBA00034247"/>
    </source>
</evidence>
<dbReference type="InterPro" id="IPR000160">
    <property type="entry name" value="GGDEF_dom"/>
</dbReference>
<dbReference type="Pfam" id="PF00990">
    <property type="entry name" value="GGDEF"/>
    <property type="match status" value="1"/>
</dbReference>
<keyword evidence="4" id="KW-0812">Transmembrane</keyword>
<feature type="transmembrane region" description="Helical" evidence="4">
    <location>
        <begin position="300"/>
        <end position="320"/>
    </location>
</feature>
<dbReference type="InterPro" id="IPR043128">
    <property type="entry name" value="Rev_trsase/Diguanyl_cyclase"/>
</dbReference>
<comment type="caution">
    <text evidence="6">The sequence shown here is derived from an EMBL/GenBank/DDBJ whole genome shotgun (WGS) entry which is preliminary data.</text>
</comment>
<dbReference type="EMBL" id="FXUL01000007">
    <property type="protein sequence ID" value="SMP61121.1"/>
    <property type="molecule type" value="Genomic_DNA"/>
</dbReference>
<feature type="coiled-coil region" evidence="3">
    <location>
        <begin position="325"/>
        <end position="352"/>
    </location>
</feature>
<dbReference type="RefSeq" id="WP_283442429.1">
    <property type="nucleotide sequence ID" value="NZ_FXUL01000007.1"/>
</dbReference>
<dbReference type="InterPro" id="IPR050469">
    <property type="entry name" value="Diguanylate_Cyclase"/>
</dbReference>
<feature type="transmembrane region" description="Helical" evidence="4">
    <location>
        <begin position="23"/>
        <end position="43"/>
    </location>
</feature>
<dbReference type="Proteomes" id="UP001158049">
    <property type="component" value="Unassembled WGS sequence"/>
</dbReference>
<evidence type="ECO:0000313" key="6">
    <source>
        <dbReference type="EMBL" id="SMP61121.1"/>
    </source>
</evidence>
<evidence type="ECO:0000259" key="5">
    <source>
        <dbReference type="PROSITE" id="PS50887"/>
    </source>
</evidence>
<sequence>MPLRHWETAGNAPIRVRPAKAGAIYFVALVMLSFLIAQGWALVQMRDVEIDNARIATFNMTRALAQQADDTLRAADVALVGVVDRLNAEGMAPSLLAQIERLLKQTAAKLPALDGVNVYDAQGRGLITSRQQITSSFDIADREYFQYHARNNDTQAHVGTPNTSRVSGALILPISRRINHADGTFAGVAVATIEIAYFREFQARFKLENQGAIMLMTDTGIMVTRRPFDASLVGADVTRGPVFKMYRSTGPEGTAVMTAKVDGIERLYSYRHLDHYPLVVASALSMNDVLAAWRKNIERTLATGAVLLFVLMVFGLRLIALIGERERAQQALTEAQHALESVNRELERLSLQDGLTGLSNRRHFDMALEEEFKRAMRAHTPLALLMIDVDFFKRFNDTYGHPAGDDCLKQLGTALRLAHSRPGDLAARYGGEELVVLLPNTDTGGAAELAERFRQAVLEQAIPHAGNPAGFVTVSIGVASCRPGRNQASGNALIEAADKALYRAKDGGRNRVCADLPKLRSMVG</sequence>
<dbReference type="SUPFAM" id="SSF55073">
    <property type="entry name" value="Nucleotide cyclase"/>
    <property type="match status" value="1"/>
</dbReference>
<name>A0ABY1Q6A9_9BURK</name>
<dbReference type="InterPro" id="IPR054327">
    <property type="entry name" value="His-kinase-like_sensor"/>
</dbReference>
<proteinExistence type="predicted"/>
<organism evidence="6 7">
    <name type="scientific">Noviherbaspirillum suwonense</name>
    <dbReference type="NCBI Taxonomy" id="1224511"/>
    <lineage>
        <taxon>Bacteria</taxon>
        <taxon>Pseudomonadati</taxon>
        <taxon>Pseudomonadota</taxon>
        <taxon>Betaproteobacteria</taxon>
        <taxon>Burkholderiales</taxon>
        <taxon>Oxalobacteraceae</taxon>
        <taxon>Noviherbaspirillum</taxon>
    </lineage>
</organism>
<dbReference type="SMART" id="SM00267">
    <property type="entry name" value="GGDEF"/>
    <property type="match status" value="1"/>
</dbReference>
<feature type="domain" description="GGDEF" evidence="5">
    <location>
        <begin position="380"/>
        <end position="517"/>
    </location>
</feature>
<dbReference type="Gene3D" id="3.30.450.20">
    <property type="entry name" value="PAS domain"/>
    <property type="match status" value="2"/>
</dbReference>
<keyword evidence="4" id="KW-0472">Membrane</keyword>
<dbReference type="Pfam" id="PF22588">
    <property type="entry name" value="dCache_1_like"/>
    <property type="match status" value="1"/>
</dbReference>
<dbReference type="EC" id="2.7.7.65" evidence="1"/>
<keyword evidence="7" id="KW-1185">Reference proteome</keyword>
<keyword evidence="3" id="KW-0175">Coiled coil</keyword>
<evidence type="ECO:0000313" key="7">
    <source>
        <dbReference type="Proteomes" id="UP001158049"/>
    </source>
</evidence>